<reference evidence="1" key="1">
    <citation type="submission" date="2021-01" db="EMBL/GenBank/DDBJ databases">
        <title>Whole genome shotgun sequence of Sinosporangium siamense NBRC 109515.</title>
        <authorList>
            <person name="Komaki H."/>
            <person name="Tamura T."/>
        </authorList>
    </citation>
    <scope>NUCLEOTIDE SEQUENCE</scope>
    <source>
        <strain evidence="1">NBRC 109515</strain>
    </source>
</reference>
<evidence type="ECO:0000313" key="1">
    <source>
        <dbReference type="EMBL" id="GII91764.1"/>
    </source>
</evidence>
<organism evidence="1 2">
    <name type="scientific">Sinosporangium siamense</name>
    <dbReference type="NCBI Taxonomy" id="1367973"/>
    <lineage>
        <taxon>Bacteria</taxon>
        <taxon>Bacillati</taxon>
        <taxon>Actinomycetota</taxon>
        <taxon>Actinomycetes</taxon>
        <taxon>Streptosporangiales</taxon>
        <taxon>Streptosporangiaceae</taxon>
        <taxon>Sinosporangium</taxon>
    </lineage>
</organism>
<name>A0A919RH60_9ACTN</name>
<protein>
    <submittedName>
        <fullName evidence="1">Uncharacterized protein</fullName>
    </submittedName>
</protein>
<proteinExistence type="predicted"/>
<evidence type="ECO:0000313" key="2">
    <source>
        <dbReference type="Proteomes" id="UP000606172"/>
    </source>
</evidence>
<dbReference type="Proteomes" id="UP000606172">
    <property type="component" value="Unassembled WGS sequence"/>
</dbReference>
<dbReference type="AlphaFoldDB" id="A0A919RH60"/>
<comment type="caution">
    <text evidence="1">The sequence shown here is derived from an EMBL/GenBank/DDBJ whole genome shotgun (WGS) entry which is preliminary data.</text>
</comment>
<accession>A0A919RH60</accession>
<dbReference type="EMBL" id="BOOW01000012">
    <property type="protein sequence ID" value="GII91764.1"/>
    <property type="molecule type" value="Genomic_DNA"/>
</dbReference>
<gene>
    <name evidence="1" type="ORF">Ssi02_19950</name>
</gene>
<sequence>MVEHEPNAHCICGPGPDVVKFPEAGSKPIGTIYQHYALNPCSQWEAAAER</sequence>
<keyword evidence="2" id="KW-1185">Reference proteome</keyword>